<dbReference type="OrthoDB" id="6313643at2"/>
<evidence type="ECO:0000313" key="2">
    <source>
        <dbReference type="Proteomes" id="UP000306719"/>
    </source>
</evidence>
<evidence type="ECO:0000313" key="1">
    <source>
        <dbReference type="EMBL" id="TMP39553.1"/>
    </source>
</evidence>
<reference evidence="1 2" key="1">
    <citation type="submission" date="2018-01" db="EMBL/GenBank/DDBJ databases">
        <authorList>
            <person name="Paulsen S."/>
            <person name="Gram L.K."/>
        </authorList>
    </citation>
    <scope>NUCLEOTIDE SEQUENCE [LARGE SCALE GENOMIC DNA]</scope>
    <source>
        <strain evidence="1 2">S2599</strain>
    </source>
</reference>
<dbReference type="Proteomes" id="UP000306719">
    <property type="component" value="Unassembled WGS sequence"/>
</dbReference>
<reference evidence="2" key="2">
    <citation type="submission" date="2019-06" db="EMBL/GenBank/DDBJ databases">
        <title>Co-occurence of chitin degradation, pigmentation and bioactivity in marine Pseudoalteromonas.</title>
        <authorList>
            <person name="Sonnenschein E.C."/>
            <person name="Bech P.K."/>
        </authorList>
    </citation>
    <scope>NUCLEOTIDE SEQUENCE [LARGE SCALE GENOMIC DNA]</scope>
    <source>
        <strain evidence="2">S2599</strain>
    </source>
</reference>
<comment type="caution">
    <text evidence="1">The sequence shown here is derived from an EMBL/GenBank/DDBJ whole genome shotgun (WGS) entry which is preliminary data.</text>
</comment>
<dbReference type="AlphaFoldDB" id="A0A5S3X752"/>
<accession>A0A5S3X752</accession>
<dbReference type="EMBL" id="PNCJ01000005">
    <property type="protein sequence ID" value="TMP39553.1"/>
    <property type="molecule type" value="Genomic_DNA"/>
</dbReference>
<name>A0A5S3X752_9GAMM</name>
<gene>
    <name evidence="1" type="ORF">CWB98_02900</name>
</gene>
<sequence>MFSKFRQALAGMFSYKPKSWAAQHFEYSQQSNLRCAPCFKIMANQDGSLTQAWLSGELTTPHKTVDINKNLFEARNYDWRKDPDNPP</sequence>
<protein>
    <submittedName>
        <fullName evidence="1">Uncharacterized protein</fullName>
    </submittedName>
</protein>
<organism evidence="1 2">
    <name type="scientific">Pseudoalteromonas rubra</name>
    <dbReference type="NCBI Taxonomy" id="43658"/>
    <lineage>
        <taxon>Bacteria</taxon>
        <taxon>Pseudomonadati</taxon>
        <taxon>Pseudomonadota</taxon>
        <taxon>Gammaproteobacteria</taxon>
        <taxon>Alteromonadales</taxon>
        <taxon>Pseudoalteromonadaceae</taxon>
        <taxon>Pseudoalteromonas</taxon>
    </lineage>
</organism>
<dbReference type="RefSeq" id="WP_138543448.1">
    <property type="nucleotide sequence ID" value="NZ_PNCJ01000005.1"/>
</dbReference>
<proteinExistence type="predicted"/>